<accession>A0A3B5R6Q0</accession>
<dbReference type="InterPro" id="IPR038269">
    <property type="entry name" value="SCAN_sf"/>
</dbReference>
<dbReference type="FunFam" id="1.10.340.70:FF:000001">
    <property type="entry name" value="Retrovirus-related Pol polyprotein from transposon gypsy-like Protein"/>
    <property type="match status" value="1"/>
</dbReference>
<dbReference type="Gene3D" id="1.10.340.70">
    <property type="match status" value="1"/>
</dbReference>
<feature type="domain" description="Integrase catalytic" evidence="13">
    <location>
        <begin position="717"/>
        <end position="875"/>
    </location>
</feature>
<feature type="domain" description="SCAN box" evidence="11">
    <location>
        <begin position="226"/>
        <end position="304"/>
    </location>
</feature>
<dbReference type="Pfam" id="PF17917">
    <property type="entry name" value="RT_RNaseH"/>
    <property type="match status" value="1"/>
</dbReference>
<keyword evidence="3" id="KW-0808">Transferase</keyword>
<keyword evidence="15" id="KW-1185">Reference proteome</keyword>
<dbReference type="FunFam" id="3.30.420.10:FF:000032">
    <property type="entry name" value="Retrovirus-related Pol polyprotein from transposon 297-like Protein"/>
    <property type="match status" value="1"/>
</dbReference>
<dbReference type="InterPro" id="IPR036875">
    <property type="entry name" value="Znf_CCHC_sf"/>
</dbReference>
<dbReference type="CDD" id="cd09274">
    <property type="entry name" value="RNase_HI_RT_Ty3"/>
    <property type="match status" value="1"/>
</dbReference>
<dbReference type="Pfam" id="PF17921">
    <property type="entry name" value="Integrase_H2C2"/>
    <property type="match status" value="1"/>
</dbReference>
<dbReference type="PANTHER" id="PTHR37984:SF5">
    <property type="entry name" value="PROTEIN NYNRIN-LIKE"/>
    <property type="match status" value="1"/>
</dbReference>
<feature type="region of interest" description="Disordered" evidence="10">
    <location>
        <begin position="319"/>
        <end position="342"/>
    </location>
</feature>
<evidence type="ECO:0000256" key="8">
    <source>
        <dbReference type="ARBA" id="ARBA00022918"/>
    </source>
</evidence>
<keyword evidence="4" id="KW-0548">Nucleotidyltransferase</keyword>
<dbReference type="EC" id="3.1.26.4" evidence="2"/>
<evidence type="ECO:0000256" key="4">
    <source>
        <dbReference type="ARBA" id="ARBA00022695"/>
    </source>
</evidence>
<dbReference type="Gene3D" id="4.10.60.10">
    <property type="entry name" value="Zinc finger, CCHC-type"/>
    <property type="match status" value="1"/>
</dbReference>
<evidence type="ECO:0000256" key="2">
    <source>
        <dbReference type="ARBA" id="ARBA00012180"/>
    </source>
</evidence>
<dbReference type="PROSITE" id="PS50878">
    <property type="entry name" value="RT_POL"/>
    <property type="match status" value="1"/>
</dbReference>
<dbReference type="SUPFAM" id="SSF57756">
    <property type="entry name" value="Retrovirus zinc finger-like domains"/>
    <property type="match status" value="1"/>
</dbReference>
<dbReference type="InterPro" id="IPR041373">
    <property type="entry name" value="RT_RNaseH"/>
</dbReference>
<dbReference type="OMA" id="CFREVEA"/>
<proteinExistence type="inferred from homology"/>
<dbReference type="GO" id="GO:0004523">
    <property type="term" value="F:RNA-DNA hybrid ribonuclease activity"/>
    <property type="evidence" value="ECO:0007669"/>
    <property type="project" value="UniProtKB-EC"/>
</dbReference>
<dbReference type="Pfam" id="PF00665">
    <property type="entry name" value="rve"/>
    <property type="match status" value="1"/>
</dbReference>
<protein>
    <recommendedName>
        <fullName evidence="9">Gypsy retrotransposon integrase-like protein 1</fullName>
        <ecNumber evidence="2">3.1.26.4</ecNumber>
    </recommendedName>
</protein>
<dbReference type="Ensembl" id="ENSXMAT00000036889.1">
    <property type="protein sequence ID" value="ENSXMAP00000039353.1"/>
    <property type="gene ID" value="ENSXMAG00000026594.1"/>
</dbReference>
<dbReference type="FunFam" id="3.10.20.370:FF:000001">
    <property type="entry name" value="Retrovirus-related Pol polyprotein from transposon 17.6-like protein"/>
    <property type="match status" value="1"/>
</dbReference>
<evidence type="ECO:0000259" key="13">
    <source>
        <dbReference type="PROSITE" id="PS50994"/>
    </source>
</evidence>
<evidence type="ECO:0000313" key="14">
    <source>
        <dbReference type="Ensembl" id="ENSXMAP00000039353.1"/>
    </source>
</evidence>
<sequence length="1514" mass="170092">MIMTSLSEFFDSPSEEFLEGCSKEQLFEIGKHYGVEIDGRRSKENVKSILVANLVEKDILHSSVGQITAKPTVLPPGLTFEQHRELLLLQFEHDKFKMKVQLEAEHTRLEIERTRLDLAKQSVASGVSRSSSVASEAVDMEFDVIGNLRLLPKFNELDPDSFFVIFERVAEARSWSDSARVLLLQCVLVGRAQEVFSALSDSDCHDYAKVKAAVLKTYELVPEAYRQRFRSCRKNSEQSYLEFARDIKMHFMRWCAAAEVKTFEQLGELVVLEQLKNSVPEVVATYICEQKAQTAAAAAALADDYVLTHKSQFPAASGFRGDIGRSDSSRRPAGLRKVEVKPPGSFDSNDRCNYCHKRGHWKADCHLFKSRTPTFQSRPEGAGLAAPVFTGVEKRKESPLVESVESYLPFIRDGYVSLEKGEKKIPVKVLRDTGAFNSFIQADVLPLPEHTETDNCIPVRDMGLNILLVPLHRVFLECQLFCGEALLAVRPALPIDGVSVILGNDLAGSSMWTDESPTPAVGSEPESQNLDRQEENERELSNVFTACAVTRAMSRSQVNGDKDAQEENKDYKSFLPLADFPFPVTSTDLITDQRADSSLKELFQQVRPEGAVSDHEGAYFLRNSVLMRRWVPYFGSVEHAVFQVVVPSKYREALLKVAHDDSGHAGVKKTYDRVLRHFFWPRLKRDISSYVRTCHVCQLTAKPNQPLKPTPLLPIPVATEPFEHLIIDCVGPLPRSRSGACYLLTVMCQSTRYPAAYPLRTITAKSVVRALSQFISVFGIPQTIQSDQGTNFSSRLFGQVLKQLRVKHNRSTAYHAESQGALERFHQTLKSLLRAYCIELGKDWEDGLPWLMLAAREVTQESIGFSPNELVFGHTVKGPLAAVAAEWKEPEPPQNLIDYVNGFRHRLYAARNLAKEKLSVSQHKMKSLFDRRAVERSFLPGDQVLALCPIISSPFQAKFSGPYTVLKRLSDQNYLIATPERRKTTQLCHVNLLKPYYARDQVRKSPEDIHPVCAVNEVCMATCSNEETGTLDSAMTHGRLSNSESLQKLDVLLSHLSEHHSKQLSELIYSFPGLFSDTPGRTTWLEHDIDVGQASPIKQHFYRVNMEKRKCLDAEVKYMLDNGIAEPSSSSWASPCILVPKPDNTFRFCSDYRKLNAVTKPDSFPLPRMDDCVDQVGSAKFVSRFDLLKGYWQVPLTKRAQELAAFVTPSGLYSYTVMPFGLRNAPATFQRLMNYVVGDMPGCAVYLDDVVIYSDTWEQHMERIHDLFTRLSVAGLTINLAKCEFAKATVTYLGHVVGQGQVRPVAAKVQAVQNFPVPVTKKDLMRFLGLVSYYRCFCKNFSSVVAPLTNLLSKDAKFDWSPSCQHAFEQVKQLLCCAPVLAAPRLSVPFQLHVDASYVGAGAVLTQIDDQGNCKPVSYFSKKFNKHQLNYSVIEKETLALILALQHFDVYLGGGAPIVVYTDHNPLTFLTTLKCPNQRLVRWLLFLQSFSLDIRYIKGRDNVVADALSRAPVL</sequence>
<dbReference type="GeneTree" id="ENSGT01050000244855"/>
<dbReference type="Pfam" id="PF22938">
    <property type="entry name" value="Integrase_p58_C"/>
    <property type="match status" value="1"/>
</dbReference>
<dbReference type="SUPFAM" id="SSF53098">
    <property type="entry name" value="Ribonuclease H-like"/>
    <property type="match status" value="1"/>
</dbReference>
<dbReference type="GO" id="GO:0015074">
    <property type="term" value="P:DNA integration"/>
    <property type="evidence" value="ECO:0007669"/>
    <property type="project" value="InterPro"/>
</dbReference>
<dbReference type="InterPro" id="IPR054465">
    <property type="entry name" value="Integrase_p58-like_C"/>
</dbReference>
<dbReference type="Gene3D" id="1.10.4020.10">
    <property type="entry name" value="DNA breaking-rejoining enzymes"/>
    <property type="match status" value="1"/>
</dbReference>
<dbReference type="PROSITE" id="PS50804">
    <property type="entry name" value="SCAN_BOX"/>
    <property type="match status" value="1"/>
</dbReference>
<evidence type="ECO:0000256" key="7">
    <source>
        <dbReference type="ARBA" id="ARBA00022801"/>
    </source>
</evidence>
<evidence type="ECO:0000313" key="15">
    <source>
        <dbReference type="Proteomes" id="UP000002852"/>
    </source>
</evidence>
<evidence type="ECO:0000259" key="12">
    <source>
        <dbReference type="PROSITE" id="PS50878"/>
    </source>
</evidence>
<keyword evidence="5" id="KW-0540">Nuclease</keyword>
<dbReference type="InParanoid" id="A0A3B5R6Q0"/>
<dbReference type="Pfam" id="PF00078">
    <property type="entry name" value="RVT_1"/>
    <property type="match status" value="1"/>
</dbReference>
<dbReference type="SUPFAM" id="SSF56672">
    <property type="entry name" value="DNA/RNA polymerases"/>
    <property type="match status" value="1"/>
</dbReference>
<dbReference type="FunFam" id="3.30.70.270:FF:000115">
    <property type="entry name" value="Polyprotein of retroviral origin, putative"/>
    <property type="match status" value="1"/>
</dbReference>
<dbReference type="Gene3D" id="3.30.70.270">
    <property type="match status" value="2"/>
</dbReference>
<dbReference type="SUPFAM" id="SSF47353">
    <property type="entry name" value="Retrovirus capsid dimerization domain-like"/>
    <property type="match status" value="1"/>
</dbReference>
<dbReference type="Gene3D" id="3.10.20.370">
    <property type="match status" value="1"/>
</dbReference>
<evidence type="ECO:0000259" key="11">
    <source>
        <dbReference type="PROSITE" id="PS50804"/>
    </source>
</evidence>
<dbReference type="InterPro" id="IPR043128">
    <property type="entry name" value="Rev_trsase/Diguanyl_cyclase"/>
</dbReference>
<dbReference type="PANTHER" id="PTHR37984">
    <property type="entry name" value="PROTEIN CBG26694"/>
    <property type="match status" value="1"/>
</dbReference>
<dbReference type="InterPro" id="IPR050951">
    <property type="entry name" value="Retrovirus_Pol_polyprotein"/>
</dbReference>
<feature type="region of interest" description="Disordered" evidence="10">
    <location>
        <begin position="512"/>
        <end position="536"/>
    </location>
</feature>
<dbReference type="GO" id="GO:0003676">
    <property type="term" value="F:nucleic acid binding"/>
    <property type="evidence" value="ECO:0007669"/>
    <property type="project" value="InterPro"/>
</dbReference>
<feature type="domain" description="Reverse transcriptase" evidence="12">
    <location>
        <begin position="1120"/>
        <end position="1297"/>
    </location>
</feature>
<dbReference type="InterPro" id="IPR001584">
    <property type="entry name" value="Integrase_cat-core"/>
</dbReference>
<dbReference type="InterPro" id="IPR012337">
    <property type="entry name" value="RNaseH-like_sf"/>
</dbReference>
<evidence type="ECO:0000256" key="5">
    <source>
        <dbReference type="ARBA" id="ARBA00022722"/>
    </source>
</evidence>
<name>A0A3B5R6Q0_XIPMA</name>
<evidence type="ECO:0000256" key="1">
    <source>
        <dbReference type="ARBA" id="ARBA00010879"/>
    </source>
</evidence>
<evidence type="ECO:0000256" key="6">
    <source>
        <dbReference type="ARBA" id="ARBA00022759"/>
    </source>
</evidence>
<reference evidence="15" key="1">
    <citation type="submission" date="2012-01" db="EMBL/GenBank/DDBJ databases">
        <authorList>
            <person name="Walter R."/>
            <person name="Schartl M."/>
            <person name="Warren W."/>
        </authorList>
    </citation>
    <scope>NUCLEOTIDE SEQUENCE [LARGE SCALE GENOMIC DNA]</scope>
    <source>
        <strain evidence="15">JP 163 A</strain>
    </source>
</reference>
<keyword evidence="7" id="KW-0378">Hydrolase</keyword>
<dbReference type="InterPro" id="IPR000477">
    <property type="entry name" value="RT_dom"/>
</dbReference>
<reference evidence="14" key="3">
    <citation type="submission" date="2025-08" db="UniProtKB">
        <authorList>
            <consortium name="Ensembl"/>
        </authorList>
    </citation>
    <scope>IDENTIFICATION</scope>
    <source>
        <strain evidence="14">JP 163 A</strain>
    </source>
</reference>
<evidence type="ECO:0000256" key="3">
    <source>
        <dbReference type="ARBA" id="ARBA00022679"/>
    </source>
</evidence>
<dbReference type="Gene3D" id="3.10.10.10">
    <property type="entry name" value="HIV Type 1 Reverse Transcriptase, subunit A, domain 1"/>
    <property type="match status" value="1"/>
</dbReference>
<dbReference type="GO" id="GO:0003964">
    <property type="term" value="F:RNA-directed DNA polymerase activity"/>
    <property type="evidence" value="ECO:0007669"/>
    <property type="project" value="UniProtKB-KW"/>
</dbReference>
<dbReference type="Proteomes" id="UP000002852">
    <property type="component" value="Unassembled WGS sequence"/>
</dbReference>
<evidence type="ECO:0000256" key="9">
    <source>
        <dbReference type="ARBA" id="ARBA00039658"/>
    </source>
</evidence>
<keyword evidence="6" id="KW-0255">Endonuclease</keyword>
<dbReference type="Pfam" id="PF02023">
    <property type="entry name" value="SCAN"/>
    <property type="match status" value="1"/>
</dbReference>
<keyword evidence="8" id="KW-0695">RNA-directed DNA polymerase</keyword>
<reference evidence="15" key="2">
    <citation type="journal article" date="2013" name="Nat. Genet.">
        <title>The genome of the platyfish, Xiphophorus maculatus, provides insights into evolutionary adaptation and several complex traits.</title>
        <authorList>
            <person name="Schartl M."/>
            <person name="Walter R.B."/>
            <person name="Shen Y."/>
            <person name="Garcia T."/>
            <person name="Catchen J."/>
            <person name="Amores A."/>
            <person name="Braasch I."/>
            <person name="Chalopin D."/>
            <person name="Volff J.N."/>
            <person name="Lesch K.P."/>
            <person name="Bisazza A."/>
            <person name="Minx P."/>
            <person name="Hillier L."/>
            <person name="Wilson R.K."/>
            <person name="Fuerstenberg S."/>
            <person name="Boore J."/>
            <person name="Searle S."/>
            <person name="Postlethwait J.H."/>
            <person name="Warren W.C."/>
        </authorList>
    </citation>
    <scope>NUCLEOTIDE SEQUENCE [LARGE SCALE GENOMIC DNA]</scope>
    <source>
        <strain evidence="15">JP 163 A</strain>
    </source>
</reference>
<dbReference type="InterPro" id="IPR003309">
    <property type="entry name" value="SCAN_dom"/>
</dbReference>
<reference evidence="14" key="4">
    <citation type="submission" date="2025-09" db="UniProtKB">
        <authorList>
            <consortium name="Ensembl"/>
        </authorList>
    </citation>
    <scope>IDENTIFICATION</scope>
    <source>
        <strain evidence="14">JP 163 A</strain>
    </source>
</reference>
<dbReference type="GO" id="GO:0008270">
    <property type="term" value="F:zinc ion binding"/>
    <property type="evidence" value="ECO:0007669"/>
    <property type="project" value="InterPro"/>
</dbReference>
<dbReference type="InterPro" id="IPR041588">
    <property type="entry name" value="Integrase_H2C2"/>
</dbReference>
<dbReference type="PROSITE" id="PS50994">
    <property type="entry name" value="INTEGRASE"/>
    <property type="match status" value="1"/>
</dbReference>
<dbReference type="InterPro" id="IPR036397">
    <property type="entry name" value="RNaseH_sf"/>
</dbReference>
<dbReference type="Gene3D" id="3.30.420.10">
    <property type="entry name" value="Ribonuclease H-like superfamily/Ribonuclease H"/>
    <property type="match status" value="1"/>
</dbReference>
<dbReference type="InterPro" id="IPR043502">
    <property type="entry name" value="DNA/RNA_pol_sf"/>
</dbReference>
<evidence type="ECO:0000256" key="10">
    <source>
        <dbReference type="SAM" id="MobiDB-lite"/>
    </source>
</evidence>
<feature type="compositionally biased region" description="Basic and acidic residues" evidence="10">
    <location>
        <begin position="322"/>
        <end position="340"/>
    </location>
</feature>
<comment type="similarity">
    <text evidence="1">Belongs to the beta type-B retroviral polymerase family. HERV class-II K(HML-2) pol subfamily.</text>
</comment>
<organism evidence="14 15">
    <name type="scientific">Xiphophorus maculatus</name>
    <name type="common">Southern platyfish</name>
    <name type="synonym">Platypoecilus maculatus</name>
    <dbReference type="NCBI Taxonomy" id="8083"/>
    <lineage>
        <taxon>Eukaryota</taxon>
        <taxon>Metazoa</taxon>
        <taxon>Chordata</taxon>
        <taxon>Craniata</taxon>
        <taxon>Vertebrata</taxon>
        <taxon>Euteleostomi</taxon>
        <taxon>Actinopterygii</taxon>
        <taxon>Neopterygii</taxon>
        <taxon>Teleostei</taxon>
        <taxon>Neoteleostei</taxon>
        <taxon>Acanthomorphata</taxon>
        <taxon>Ovalentaria</taxon>
        <taxon>Atherinomorphae</taxon>
        <taxon>Cyprinodontiformes</taxon>
        <taxon>Poeciliidae</taxon>
        <taxon>Poeciliinae</taxon>
        <taxon>Xiphophorus</taxon>
    </lineage>
</organism>
<dbReference type="CDD" id="cd01647">
    <property type="entry name" value="RT_LTR"/>
    <property type="match status" value="1"/>
</dbReference>